<organism evidence="1 2">
    <name type="scientific">Sphaerobolus stellatus (strain SS14)</name>
    <dbReference type="NCBI Taxonomy" id="990650"/>
    <lineage>
        <taxon>Eukaryota</taxon>
        <taxon>Fungi</taxon>
        <taxon>Dikarya</taxon>
        <taxon>Basidiomycota</taxon>
        <taxon>Agaricomycotina</taxon>
        <taxon>Agaricomycetes</taxon>
        <taxon>Phallomycetidae</taxon>
        <taxon>Geastrales</taxon>
        <taxon>Sphaerobolaceae</taxon>
        <taxon>Sphaerobolus</taxon>
    </lineage>
</organism>
<dbReference type="HOGENOM" id="CLU_1661890_0_0_1"/>
<gene>
    <name evidence="1" type="ORF">M422DRAFT_261880</name>
</gene>
<evidence type="ECO:0000313" key="1">
    <source>
        <dbReference type="EMBL" id="KIJ35699.1"/>
    </source>
</evidence>
<evidence type="ECO:0000313" key="2">
    <source>
        <dbReference type="Proteomes" id="UP000054279"/>
    </source>
</evidence>
<accession>A0A0C9ULD7</accession>
<protein>
    <submittedName>
        <fullName evidence="1">Uncharacterized protein</fullName>
    </submittedName>
</protein>
<keyword evidence="2" id="KW-1185">Reference proteome</keyword>
<dbReference type="Proteomes" id="UP000054279">
    <property type="component" value="Unassembled WGS sequence"/>
</dbReference>
<sequence>MVAEFLWKCGWLRLQWVRPAAAREFERENASVDMDTETDNAEAEEIHFTSSETLTSLELDSKSFKLQDSCLYLFKFSNDIRPREKAFGLLAGKFYVLHTAYGWGTRPLRGKRWPNYQISSRSQLGRINEELYIFSLHLSLGQMSTRLGLLWRLLVLIKQ</sequence>
<dbReference type="EMBL" id="KN837185">
    <property type="protein sequence ID" value="KIJ35699.1"/>
    <property type="molecule type" value="Genomic_DNA"/>
</dbReference>
<reference evidence="1 2" key="1">
    <citation type="submission" date="2014-06" db="EMBL/GenBank/DDBJ databases">
        <title>Evolutionary Origins and Diversification of the Mycorrhizal Mutualists.</title>
        <authorList>
            <consortium name="DOE Joint Genome Institute"/>
            <consortium name="Mycorrhizal Genomics Consortium"/>
            <person name="Kohler A."/>
            <person name="Kuo A."/>
            <person name="Nagy L.G."/>
            <person name="Floudas D."/>
            <person name="Copeland A."/>
            <person name="Barry K.W."/>
            <person name="Cichocki N."/>
            <person name="Veneault-Fourrey C."/>
            <person name="LaButti K."/>
            <person name="Lindquist E.A."/>
            <person name="Lipzen A."/>
            <person name="Lundell T."/>
            <person name="Morin E."/>
            <person name="Murat C."/>
            <person name="Riley R."/>
            <person name="Ohm R."/>
            <person name="Sun H."/>
            <person name="Tunlid A."/>
            <person name="Henrissat B."/>
            <person name="Grigoriev I.V."/>
            <person name="Hibbett D.S."/>
            <person name="Martin F."/>
        </authorList>
    </citation>
    <scope>NUCLEOTIDE SEQUENCE [LARGE SCALE GENOMIC DNA]</scope>
    <source>
        <strain evidence="1 2">SS14</strain>
    </source>
</reference>
<dbReference type="AlphaFoldDB" id="A0A0C9ULD7"/>
<name>A0A0C9ULD7_SPHS4</name>
<proteinExistence type="predicted"/>